<feature type="compositionally biased region" description="Polar residues" evidence="6">
    <location>
        <begin position="747"/>
        <end position="767"/>
    </location>
</feature>
<dbReference type="eggNOG" id="ENOG502S7ZC">
    <property type="taxonomic scope" value="Eukaryota"/>
</dbReference>
<reference evidence="7 8" key="1">
    <citation type="journal article" date="2007" name="Nat. Biotechnol.">
        <title>Genome sequence of the lignocellulose-bioconverting and xylose-fermenting yeast Pichia stipitis.</title>
        <authorList>
            <person name="Jeffries T.W."/>
            <person name="Grigoriev I.V."/>
            <person name="Grimwood J."/>
            <person name="Laplaza J.M."/>
            <person name="Aerts A."/>
            <person name="Salamov A."/>
            <person name="Schmutz J."/>
            <person name="Lindquist E."/>
            <person name="Dehal P."/>
            <person name="Shapiro H."/>
            <person name="Jin Y.S."/>
            <person name="Passoth V."/>
            <person name="Richardson P.M."/>
        </authorList>
    </citation>
    <scope>NUCLEOTIDE SEQUENCE [LARGE SCALE GENOMIC DNA]</scope>
    <source>
        <strain evidence="8">ATCC 58785 / CBS 6054 / NBRC 10063 / NRRL Y-11545</strain>
    </source>
</reference>
<feature type="compositionally biased region" description="Low complexity" evidence="6">
    <location>
        <begin position="117"/>
        <end position="130"/>
    </location>
</feature>
<comment type="subcellular location">
    <subcellularLocation>
        <location evidence="2">Peroxisome membrane</location>
        <topology evidence="2">Peripheral membrane protein</topology>
    </subcellularLocation>
</comment>
<keyword evidence="7" id="KW-0808">Transferase</keyword>
<evidence type="ECO:0000313" key="7">
    <source>
        <dbReference type="EMBL" id="ABN65023.2"/>
    </source>
</evidence>
<evidence type="ECO:0000256" key="3">
    <source>
        <dbReference type="ARBA" id="ARBA00010707"/>
    </source>
</evidence>
<evidence type="ECO:0000256" key="1">
    <source>
        <dbReference type="ARBA" id="ARBA00003594"/>
    </source>
</evidence>
<dbReference type="STRING" id="322104.A3LPD1"/>
<evidence type="ECO:0000256" key="2">
    <source>
        <dbReference type="ARBA" id="ARBA00004421"/>
    </source>
</evidence>
<name>A3LPD1_PICST</name>
<keyword evidence="8" id="KW-1185">Reference proteome</keyword>
<feature type="region of interest" description="Disordered" evidence="6">
    <location>
        <begin position="28"/>
        <end position="130"/>
    </location>
</feature>
<feature type="compositionally biased region" description="Low complexity" evidence="6">
    <location>
        <begin position="28"/>
        <end position="46"/>
    </location>
</feature>
<dbReference type="GO" id="GO:0016301">
    <property type="term" value="F:kinase activity"/>
    <property type="evidence" value="ECO:0007669"/>
    <property type="project" value="UniProtKB-KW"/>
</dbReference>
<proteinExistence type="inferred from homology"/>
<dbReference type="OrthoDB" id="4097008at2759"/>
<feature type="region of interest" description="Disordered" evidence="6">
    <location>
        <begin position="516"/>
        <end position="547"/>
    </location>
</feature>
<evidence type="ECO:0000256" key="5">
    <source>
        <dbReference type="ARBA" id="ARBA00023136"/>
    </source>
</evidence>
<gene>
    <name evidence="7" type="primary">PEA3</name>
    <name evidence="7" type="ORF">PICST_29904</name>
</gene>
<dbReference type="EMBL" id="CP000496">
    <property type="protein sequence ID" value="ABN65023.2"/>
    <property type="molecule type" value="Genomic_DNA"/>
</dbReference>
<feature type="compositionally biased region" description="Low complexity" evidence="6">
    <location>
        <begin position="55"/>
        <end position="69"/>
    </location>
</feature>
<comment type="function">
    <text evidence="1">Required for peroxisome inheritance.</text>
</comment>
<protein>
    <recommendedName>
        <fullName evidence="4">Inheritance of peroxisomes protein 1</fullName>
    </recommendedName>
</protein>
<comment type="similarity">
    <text evidence="3">Belongs to the INP1 family.</text>
</comment>
<dbReference type="GO" id="GO:0005780">
    <property type="term" value="C:extrinsic component of intraperoxisomal membrane"/>
    <property type="evidence" value="ECO:0007669"/>
    <property type="project" value="InterPro"/>
</dbReference>
<dbReference type="AlphaFoldDB" id="A3LPD1"/>
<dbReference type="KEGG" id="pic:PICST_29904"/>
<dbReference type="InParanoid" id="A3LPD1"/>
<feature type="compositionally biased region" description="Low complexity" evidence="6">
    <location>
        <begin position="774"/>
        <end position="788"/>
    </location>
</feature>
<dbReference type="GeneID" id="4837560"/>
<dbReference type="HOGENOM" id="CLU_338920_0_0_1"/>
<dbReference type="RefSeq" id="XP_001383052.2">
    <property type="nucleotide sequence ID" value="XM_001383015.1"/>
</dbReference>
<dbReference type="Proteomes" id="UP000002258">
    <property type="component" value="Chromosome 2"/>
</dbReference>
<feature type="compositionally biased region" description="Basic and acidic residues" evidence="6">
    <location>
        <begin position="104"/>
        <end position="115"/>
    </location>
</feature>
<dbReference type="Pfam" id="PF12634">
    <property type="entry name" value="Inp1"/>
    <property type="match status" value="1"/>
</dbReference>
<organism evidence="7 8">
    <name type="scientific">Scheffersomyces stipitis (strain ATCC 58785 / CBS 6054 / NBRC 10063 / NRRL Y-11545)</name>
    <name type="common">Yeast</name>
    <name type="synonym">Pichia stipitis</name>
    <dbReference type="NCBI Taxonomy" id="322104"/>
    <lineage>
        <taxon>Eukaryota</taxon>
        <taxon>Fungi</taxon>
        <taxon>Dikarya</taxon>
        <taxon>Ascomycota</taxon>
        <taxon>Saccharomycotina</taxon>
        <taxon>Pichiomycetes</taxon>
        <taxon>Debaryomycetaceae</taxon>
        <taxon>Scheffersomyces</taxon>
    </lineage>
</organism>
<evidence type="ECO:0000313" key="8">
    <source>
        <dbReference type="Proteomes" id="UP000002258"/>
    </source>
</evidence>
<feature type="compositionally biased region" description="Basic residues" evidence="6">
    <location>
        <begin position="86"/>
        <end position="98"/>
    </location>
</feature>
<evidence type="ECO:0000256" key="6">
    <source>
        <dbReference type="SAM" id="MobiDB-lite"/>
    </source>
</evidence>
<evidence type="ECO:0000256" key="4">
    <source>
        <dbReference type="ARBA" id="ARBA00021397"/>
    </source>
</evidence>
<keyword evidence="5" id="KW-0472">Membrane</keyword>
<keyword evidence="7" id="KW-0418">Kinase</keyword>
<feature type="region of interest" description="Disordered" evidence="6">
    <location>
        <begin position="720"/>
        <end position="788"/>
    </location>
</feature>
<dbReference type="InterPro" id="IPR024758">
    <property type="entry name" value="Inp1"/>
</dbReference>
<sequence>MGTLRSSHSQQLVSTHTPAIISQDNINSFNLTNNNNHNNNKSNSNSVHQNISHDTQNSQSSMSGSQTSTIKHNTNNMNLPKPNILSKKKKRRGKKKIHNISEANADKHNEIDEKSISTQNNASKTSNSNTTLNSNTILTTNAVGVDSIQTNINTESNANDSSPSTIQESTKHDRLLPNNHIIKQNAKSADLIVPFQKSLDPPITIKTTKSTNLSPRKQAIMRYKKSDEFLSERSYIAEAKENLKASNRSPVSMAIHESPDKPIVRANLNMDEKVTLFKYKSSKIIVVDEQHNESNSNSSSGRLLGHGEFEVFQLHNGDVTYLSCGPSFIYPLFSKQKLLRIGFNQFILPLVNPERYWKIFINSDEPNVIEVLESSFERVVKYRNLYFKSKETETPRVGHYPIESSPPSNINDQPHELKSLSIIDESDANNSNSTPVLPTLEECQFPSISNVLPESPPSAPISPPHGYPEISLDFNMSPSKKSSFPDWSLSKKTSNHSFSTSIACLDLNGKLNKTVPEKTESRRYTQPNIHQPIPKQLGGQPQHHSNPYVLAHSHQKSADHKSDSSMDSLLDEYEENINTTKSITFTRSRPPSRQHSVTSNSLAKLPNYNRGAYFHGPIDVDEKSSHGGGDIEDFPTTSLSEYNRIHQENTRPEVSRSRRSTRSELYATESNWMEPNIDYSKTVGRIPKSRSNYSISSAQSVDLNSTYKNIYRTITQRNSKQFVDDDTKSSKSQRLPTITAHVRSDFTHPTPTSRNNLSHRSSYANSIKSERTTSRNSANTSANTSSNNVDLKLDSTEIYKLISSRRPVNSVNANTNGLREVRNTPIPKSTSFASRLFGW</sequence>
<accession>A3LPD1</accession>
<dbReference type="GO" id="GO:0045033">
    <property type="term" value="P:peroxisome inheritance"/>
    <property type="evidence" value="ECO:0007669"/>
    <property type="project" value="InterPro"/>
</dbReference>
<dbReference type="OMA" id="YWKIFIN"/>